<dbReference type="InterPro" id="IPR001387">
    <property type="entry name" value="Cro/C1-type_HTH"/>
</dbReference>
<accession>A0A6M0S1G4</accession>
<feature type="compositionally biased region" description="Polar residues" evidence="1">
    <location>
        <begin position="137"/>
        <end position="154"/>
    </location>
</feature>
<dbReference type="PROSITE" id="PS51450">
    <property type="entry name" value="LRR"/>
    <property type="match status" value="1"/>
</dbReference>
<dbReference type="AlphaFoldDB" id="A0A6M0S1G4"/>
<evidence type="ECO:0000256" key="1">
    <source>
        <dbReference type="SAM" id="MobiDB-lite"/>
    </source>
</evidence>
<evidence type="ECO:0000313" key="3">
    <source>
        <dbReference type="EMBL" id="NEZ62304.1"/>
    </source>
</evidence>
<feature type="domain" description="HTH cro/C1-type" evidence="2">
    <location>
        <begin position="26"/>
        <end position="81"/>
    </location>
</feature>
<reference evidence="3 4" key="1">
    <citation type="journal article" date="2020" name="Microb. Ecol.">
        <title>Ecogenomics of the Marine Benthic Filamentous Cyanobacterium Adonisia.</title>
        <authorList>
            <person name="Walter J.M."/>
            <person name="Coutinho F.H."/>
            <person name="Leomil L."/>
            <person name="Hargreaves P.I."/>
            <person name="Campeao M.E."/>
            <person name="Vieira V.V."/>
            <person name="Silva B.S."/>
            <person name="Fistarol G.O."/>
            <person name="Salomon P.S."/>
            <person name="Sawabe T."/>
            <person name="Mino S."/>
            <person name="Hosokawa M."/>
            <person name="Miyashita H."/>
            <person name="Maruyama F."/>
            <person name="van Verk M.C."/>
            <person name="Dutilh B.E."/>
            <person name="Thompson C.C."/>
            <person name="Thompson F.L."/>
        </authorList>
    </citation>
    <scope>NUCLEOTIDE SEQUENCE [LARGE SCALE GENOMIC DNA]</scope>
    <source>
        <strain evidence="3 4">CCMR0082</strain>
    </source>
</reference>
<proteinExistence type="predicted"/>
<dbReference type="RefSeq" id="WP_431732004.1">
    <property type="nucleotide sequence ID" value="NZ_QZCE01000001.1"/>
</dbReference>
<sequence length="170" mass="18357">MPFMSSKPRSFLASPEGLQKLEAAKAELNLSFAAIAKLAGVSADTVSRLFHPERSKQVSEASLTAIAQILAVIPEDIVTAEKMSQKDGLAEAKRRIQEAIKSKATELSLSDLELTSVPKELYQLNQLIQLDLSQNQLTSVPPKNSGSPTTSHTFPSPKINSPRFPKNSGS</sequence>
<dbReference type="Gene3D" id="3.80.10.10">
    <property type="entry name" value="Ribonuclease Inhibitor"/>
    <property type="match status" value="1"/>
</dbReference>
<feature type="region of interest" description="Disordered" evidence="1">
    <location>
        <begin position="137"/>
        <end position="170"/>
    </location>
</feature>
<dbReference type="GO" id="GO:0003677">
    <property type="term" value="F:DNA binding"/>
    <property type="evidence" value="ECO:0007669"/>
    <property type="project" value="UniProtKB-KW"/>
</dbReference>
<dbReference type="Pfam" id="PF13443">
    <property type="entry name" value="HTH_26"/>
    <property type="match status" value="1"/>
</dbReference>
<protein>
    <submittedName>
        <fullName evidence="3">LacI family DNA-binding transcriptional regulator</fullName>
    </submittedName>
</protein>
<dbReference type="CDD" id="cd00093">
    <property type="entry name" value="HTH_XRE"/>
    <property type="match status" value="1"/>
</dbReference>
<organism evidence="3 4">
    <name type="scientific">Adonisia turfae CCMR0082</name>
    <dbReference type="NCBI Taxonomy" id="2304604"/>
    <lineage>
        <taxon>Bacteria</taxon>
        <taxon>Bacillati</taxon>
        <taxon>Cyanobacteriota</taxon>
        <taxon>Adonisia</taxon>
        <taxon>Adonisia turfae</taxon>
    </lineage>
</organism>
<dbReference type="Gene3D" id="1.10.260.40">
    <property type="entry name" value="lambda repressor-like DNA-binding domains"/>
    <property type="match status" value="1"/>
</dbReference>
<name>A0A6M0S1G4_9CYAN</name>
<dbReference type="InterPro" id="IPR001611">
    <property type="entry name" value="Leu-rich_rpt"/>
</dbReference>
<keyword evidence="3" id="KW-0238">DNA-binding</keyword>
<gene>
    <name evidence="3" type="ORF">D0962_05855</name>
</gene>
<evidence type="ECO:0000313" key="4">
    <source>
        <dbReference type="Proteomes" id="UP000473574"/>
    </source>
</evidence>
<dbReference type="EMBL" id="QZCE01000001">
    <property type="protein sequence ID" value="NEZ62304.1"/>
    <property type="molecule type" value="Genomic_DNA"/>
</dbReference>
<dbReference type="InterPro" id="IPR032675">
    <property type="entry name" value="LRR_dom_sf"/>
</dbReference>
<dbReference type="SUPFAM" id="SSF47413">
    <property type="entry name" value="lambda repressor-like DNA-binding domains"/>
    <property type="match status" value="1"/>
</dbReference>
<evidence type="ECO:0000259" key="2">
    <source>
        <dbReference type="Pfam" id="PF13443"/>
    </source>
</evidence>
<dbReference type="Proteomes" id="UP000473574">
    <property type="component" value="Unassembled WGS sequence"/>
</dbReference>
<dbReference type="SUPFAM" id="SSF52075">
    <property type="entry name" value="Outer arm dynein light chain 1"/>
    <property type="match status" value="1"/>
</dbReference>
<dbReference type="InterPro" id="IPR010982">
    <property type="entry name" value="Lambda_DNA-bd_dom_sf"/>
</dbReference>
<comment type="caution">
    <text evidence="3">The sequence shown here is derived from an EMBL/GenBank/DDBJ whole genome shotgun (WGS) entry which is preliminary data.</text>
</comment>